<proteinExistence type="predicted"/>
<accession>A0ABW4JJQ0</accession>
<dbReference type="Proteomes" id="UP001597079">
    <property type="component" value="Unassembled WGS sequence"/>
</dbReference>
<evidence type="ECO:0000313" key="2">
    <source>
        <dbReference type="Proteomes" id="UP001597079"/>
    </source>
</evidence>
<evidence type="ECO:0000313" key="1">
    <source>
        <dbReference type="EMBL" id="MFD1676044.1"/>
    </source>
</evidence>
<comment type="caution">
    <text evidence="1">The sequence shown here is derived from an EMBL/GenBank/DDBJ whole genome shotgun (WGS) entry which is preliminary data.</text>
</comment>
<organism evidence="1 2">
    <name type="scientific">Alicyclobacillus fodiniaquatilis</name>
    <dbReference type="NCBI Taxonomy" id="1661150"/>
    <lineage>
        <taxon>Bacteria</taxon>
        <taxon>Bacillati</taxon>
        <taxon>Bacillota</taxon>
        <taxon>Bacilli</taxon>
        <taxon>Bacillales</taxon>
        <taxon>Alicyclobacillaceae</taxon>
        <taxon>Alicyclobacillus</taxon>
    </lineage>
</organism>
<keyword evidence="2" id="KW-1185">Reference proteome</keyword>
<gene>
    <name evidence="1" type="ORF">ACFSB2_15170</name>
</gene>
<name>A0ABW4JJQ0_9BACL</name>
<protein>
    <submittedName>
        <fullName evidence="1">Uncharacterized protein</fullName>
    </submittedName>
</protein>
<reference evidence="2" key="1">
    <citation type="journal article" date="2019" name="Int. J. Syst. Evol. Microbiol.">
        <title>The Global Catalogue of Microorganisms (GCM) 10K type strain sequencing project: providing services to taxonomists for standard genome sequencing and annotation.</title>
        <authorList>
            <consortium name="The Broad Institute Genomics Platform"/>
            <consortium name="The Broad Institute Genome Sequencing Center for Infectious Disease"/>
            <person name="Wu L."/>
            <person name="Ma J."/>
        </authorList>
    </citation>
    <scope>NUCLEOTIDE SEQUENCE [LARGE SCALE GENOMIC DNA]</scope>
    <source>
        <strain evidence="2">CGMCC 1.12286</strain>
    </source>
</reference>
<dbReference type="EMBL" id="JBHUCX010000043">
    <property type="protein sequence ID" value="MFD1676044.1"/>
    <property type="molecule type" value="Genomic_DNA"/>
</dbReference>
<dbReference type="RefSeq" id="WP_377943937.1">
    <property type="nucleotide sequence ID" value="NZ_JBHUCX010000043.1"/>
</dbReference>
<sequence>MFKDRQPYAGDLVDVESLIVEYPHIERKLTAEDQEKYIVEDFETLSVAVSQIIKSGYGGYMVNFARVSGWNPVVEGFKNSAALESMQTLF</sequence>